<dbReference type="STRING" id="391937.NA2_19538"/>
<name>K2M4X2_9HYPH</name>
<dbReference type="Proteomes" id="UP000006786">
    <property type="component" value="Unassembled WGS sequence"/>
</dbReference>
<gene>
    <name evidence="1" type="ORF">NA2_19538</name>
</gene>
<dbReference type="eggNOG" id="ENOG5033ETF">
    <property type="taxonomic scope" value="Bacteria"/>
</dbReference>
<evidence type="ECO:0000313" key="2">
    <source>
        <dbReference type="Proteomes" id="UP000006786"/>
    </source>
</evidence>
<accession>K2M4X2</accession>
<dbReference type="EMBL" id="AMRM01000029">
    <property type="protein sequence ID" value="EKF17126.1"/>
    <property type="molecule type" value="Genomic_DNA"/>
</dbReference>
<reference evidence="1 2" key="1">
    <citation type="journal article" date="2012" name="J. Bacteriol.">
        <title>Genome Sequence of Nitratireductor pacificus Type Strain pht-3B.</title>
        <authorList>
            <person name="Lai Q."/>
            <person name="Li G."/>
            <person name="Shao Z."/>
        </authorList>
    </citation>
    <scope>NUCLEOTIDE SEQUENCE [LARGE SCALE GENOMIC DNA]</scope>
    <source>
        <strain evidence="2">pht-3B</strain>
    </source>
</reference>
<protein>
    <recommendedName>
        <fullName evidence="3">Flagellar protein FlgN</fullName>
    </recommendedName>
</protein>
<sequence length="140" mass="15158">MYDLTTLAKSDTVAARSEPASHHGGASALAIMRRIEETIDAETVAIRTDPGFDLKASNTRKSRHLYELNRALKSTDEAGLAAQHRDALLRLREKLAANEATIKAHIGAVSEVAALLQDAIERTQTDGTYSEREFGQASPA</sequence>
<evidence type="ECO:0000313" key="1">
    <source>
        <dbReference type="EMBL" id="EKF17126.1"/>
    </source>
</evidence>
<evidence type="ECO:0008006" key="3">
    <source>
        <dbReference type="Google" id="ProtNLM"/>
    </source>
</evidence>
<comment type="caution">
    <text evidence="1">The sequence shown here is derived from an EMBL/GenBank/DDBJ whole genome shotgun (WGS) entry which is preliminary data.</text>
</comment>
<proteinExistence type="predicted"/>
<dbReference type="AlphaFoldDB" id="K2M4X2"/>
<dbReference type="PATRIC" id="fig|391937.3.peg.4009"/>
<dbReference type="RefSeq" id="WP_008598978.1">
    <property type="nucleotide sequence ID" value="NZ_AMRM01000029.1"/>
</dbReference>
<organism evidence="1 2">
    <name type="scientific">Nitratireductor pacificus pht-3B</name>
    <dbReference type="NCBI Taxonomy" id="391937"/>
    <lineage>
        <taxon>Bacteria</taxon>
        <taxon>Pseudomonadati</taxon>
        <taxon>Pseudomonadota</taxon>
        <taxon>Alphaproteobacteria</taxon>
        <taxon>Hyphomicrobiales</taxon>
        <taxon>Phyllobacteriaceae</taxon>
        <taxon>Nitratireductor</taxon>
    </lineage>
</organism>
<keyword evidence="2" id="KW-1185">Reference proteome</keyword>